<name>A0ACC0VIE9_9STRA</name>
<dbReference type="EMBL" id="CM047588">
    <property type="protein sequence ID" value="KAI9906122.1"/>
    <property type="molecule type" value="Genomic_DNA"/>
</dbReference>
<dbReference type="Proteomes" id="UP001163321">
    <property type="component" value="Chromosome 9"/>
</dbReference>
<keyword evidence="2" id="KW-1185">Reference proteome</keyword>
<reference evidence="1 2" key="1">
    <citation type="journal article" date="2022" name="bioRxiv">
        <title>The genome of the oomycete Peronosclerospora sorghi, a cosmopolitan pathogen of maize and sorghum, is inflated with dispersed pseudogenes.</title>
        <authorList>
            <person name="Fletcher K."/>
            <person name="Martin F."/>
            <person name="Isakeit T."/>
            <person name="Cavanaugh K."/>
            <person name="Magill C."/>
            <person name="Michelmore R."/>
        </authorList>
    </citation>
    <scope>NUCLEOTIDE SEQUENCE [LARGE SCALE GENOMIC DNA]</scope>
    <source>
        <strain evidence="1">P6</strain>
    </source>
</reference>
<protein>
    <submittedName>
        <fullName evidence="1">Uncharacterized protein</fullName>
    </submittedName>
</protein>
<gene>
    <name evidence="1" type="ORF">PsorP6_013452</name>
</gene>
<sequence>MLDILGLVYITESLTVLVSYVDDDCRSLYRILAIRAAERAYAKRVQLAQENLKLVREELAACYREHGLNHRFACKKLREEYAKLIQDPTHGAGYPKSVDGGIRELRAPYEQHFFEVVTSLRQNHDTFVGDVHAPRQAHAFQLLTVHSEKTHATICDQRTVRQVQSAQAPARAHKRFDAIVRDLAAAAKLHVLEQSAVFREREERGIGNAILAQVNDPKSATHGVKAVPLIRRLRRERTVRDVHKGQIQSLQLGHGAKQQVDGVVMNMLHTVNTSEDTTLVSRLLHPTLCVIVTHTLQPEKLMSASDRQALIKKSTRFFVTWEQRAKLTLCSDVHACKA</sequence>
<proteinExistence type="predicted"/>
<accession>A0ACC0VIE9</accession>
<evidence type="ECO:0000313" key="1">
    <source>
        <dbReference type="EMBL" id="KAI9906122.1"/>
    </source>
</evidence>
<evidence type="ECO:0000313" key="2">
    <source>
        <dbReference type="Proteomes" id="UP001163321"/>
    </source>
</evidence>
<organism evidence="1 2">
    <name type="scientific">Peronosclerospora sorghi</name>
    <dbReference type="NCBI Taxonomy" id="230839"/>
    <lineage>
        <taxon>Eukaryota</taxon>
        <taxon>Sar</taxon>
        <taxon>Stramenopiles</taxon>
        <taxon>Oomycota</taxon>
        <taxon>Peronosporomycetes</taxon>
        <taxon>Peronosporales</taxon>
        <taxon>Peronosporaceae</taxon>
        <taxon>Peronosclerospora</taxon>
    </lineage>
</organism>
<comment type="caution">
    <text evidence="1">The sequence shown here is derived from an EMBL/GenBank/DDBJ whole genome shotgun (WGS) entry which is preliminary data.</text>
</comment>